<dbReference type="Proteomes" id="UP001595075">
    <property type="component" value="Unassembled WGS sequence"/>
</dbReference>
<organism evidence="1 2">
    <name type="scientific">Oculimacula yallundae</name>
    <dbReference type="NCBI Taxonomy" id="86028"/>
    <lineage>
        <taxon>Eukaryota</taxon>
        <taxon>Fungi</taxon>
        <taxon>Dikarya</taxon>
        <taxon>Ascomycota</taxon>
        <taxon>Pezizomycotina</taxon>
        <taxon>Leotiomycetes</taxon>
        <taxon>Helotiales</taxon>
        <taxon>Ploettnerulaceae</taxon>
        <taxon>Oculimacula</taxon>
    </lineage>
</organism>
<comment type="caution">
    <text evidence="1">The sequence shown here is derived from an EMBL/GenBank/DDBJ whole genome shotgun (WGS) entry which is preliminary data.</text>
</comment>
<dbReference type="EMBL" id="JAZHXI010000002">
    <property type="protein sequence ID" value="KAL2074421.1"/>
    <property type="molecule type" value="Genomic_DNA"/>
</dbReference>
<protein>
    <submittedName>
        <fullName evidence="1">Uncharacterized protein</fullName>
    </submittedName>
</protein>
<evidence type="ECO:0000313" key="1">
    <source>
        <dbReference type="EMBL" id="KAL2074421.1"/>
    </source>
</evidence>
<gene>
    <name evidence="1" type="ORF">VTL71DRAFT_8199</name>
</gene>
<reference evidence="1 2" key="1">
    <citation type="journal article" date="2024" name="Commun. Biol.">
        <title>Comparative genomic analysis of thermophilic fungi reveals convergent evolutionary adaptations and gene losses.</title>
        <authorList>
            <person name="Steindorff A.S."/>
            <person name="Aguilar-Pontes M.V."/>
            <person name="Robinson A.J."/>
            <person name="Andreopoulos B."/>
            <person name="LaButti K."/>
            <person name="Kuo A."/>
            <person name="Mondo S."/>
            <person name="Riley R."/>
            <person name="Otillar R."/>
            <person name="Haridas S."/>
            <person name="Lipzen A."/>
            <person name="Grimwood J."/>
            <person name="Schmutz J."/>
            <person name="Clum A."/>
            <person name="Reid I.D."/>
            <person name="Moisan M.C."/>
            <person name="Butler G."/>
            <person name="Nguyen T.T.M."/>
            <person name="Dewar K."/>
            <person name="Conant G."/>
            <person name="Drula E."/>
            <person name="Henrissat B."/>
            <person name="Hansel C."/>
            <person name="Singer S."/>
            <person name="Hutchinson M.I."/>
            <person name="de Vries R.P."/>
            <person name="Natvig D.O."/>
            <person name="Powell A.J."/>
            <person name="Tsang A."/>
            <person name="Grigoriev I.V."/>
        </authorList>
    </citation>
    <scope>NUCLEOTIDE SEQUENCE [LARGE SCALE GENOMIC DNA]</scope>
    <source>
        <strain evidence="1 2">CBS 494.80</strain>
    </source>
</reference>
<evidence type="ECO:0000313" key="2">
    <source>
        <dbReference type="Proteomes" id="UP001595075"/>
    </source>
</evidence>
<accession>A0ABR4CY54</accession>
<proteinExistence type="predicted"/>
<name>A0ABR4CY54_9HELO</name>
<keyword evidence="2" id="KW-1185">Reference proteome</keyword>
<sequence>MGPERLTNFSVQKLGCGFESSAHYQGAAAVPEAVLICCN</sequence>